<evidence type="ECO:0000256" key="6">
    <source>
        <dbReference type="ARBA" id="ARBA00022989"/>
    </source>
</evidence>
<gene>
    <name evidence="12" type="ORF">IFK94_06100</name>
</gene>
<dbReference type="Gene3D" id="1.20.1510.10">
    <property type="entry name" value="Cation efflux protein transmembrane domain"/>
    <property type="match status" value="1"/>
</dbReference>
<evidence type="ECO:0000259" key="10">
    <source>
        <dbReference type="Pfam" id="PF01545"/>
    </source>
</evidence>
<feature type="transmembrane region" description="Helical" evidence="9">
    <location>
        <begin position="45"/>
        <end position="66"/>
    </location>
</feature>
<dbReference type="SUPFAM" id="SSF161111">
    <property type="entry name" value="Cation efflux protein transmembrane domain-like"/>
    <property type="match status" value="1"/>
</dbReference>
<keyword evidence="4 9" id="KW-0812">Transmembrane</keyword>
<evidence type="ECO:0000256" key="9">
    <source>
        <dbReference type="SAM" id="Phobius"/>
    </source>
</evidence>
<evidence type="ECO:0000256" key="7">
    <source>
        <dbReference type="ARBA" id="ARBA00023065"/>
    </source>
</evidence>
<reference evidence="12 13" key="1">
    <citation type="submission" date="2020-08" db="EMBL/GenBank/DDBJ databases">
        <title>Acidobacteriota in marine sediments use diverse sulfur dissimilation pathways.</title>
        <authorList>
            <person name="Wasmund K."/>
        </authorList>
    </citation>
    <scope>NUCLEOTIDE SEQUENCE [LARGE SCALE GENOMIC DNA]</scope>
    <source>
        <strain evidence="12">MAG AM4</strain>
    </source>
</reference>
<dbReference type="InterPro" id="IPR058533">
    <property type="entry name" value="Cation_efflux_TM"/>
</dbReference>
<evidence type="ECO:0000256" key="5">
    <source>
        <dbReference type="ARBA" id="ARBA00022906"/>
    </source>
</evidence>
<dbReference type="SUPFAM" id="SSF160240">
    <property type="entry name" value="Cation efflux protein cytoplasmic domain-like"/>
    <property type="match status" value="1"/>
</dbReference>
<dbReference type="PANTHER" id="PTHR11562">
    <property type="entry name" value="CATION EFFLUX PROTEIN/ ZINC TRANSPORTER"/>
    <property type="match status" value="1"/>
</dbReference>
<dbReference type="InterPro" id="IPR027469">
    <property type="entry name" value="Cation_efflux_TMD_sf"/>
</dbReference>
<feature type="transmembrane region" description="Helical" evidence="9">
    <location>
        <begin position="152"/>
        <end position="179"/>
    </location>
</feature>
<evidence type="ECO:0000256" key="2">
    <source>
        <dbReference type="ARBA" id="ARBA00008873"/>
    </source>
</evidence>
<evidence type="ECO:0000256" key="8">
    <source>
        <dbReference type="ARBA" id="ARBA00023136"/>
    </source>
</evidence>
<keyword evidence="5" id="KW-0864">Zinc transport</keyword>
<evidence type="ECO:0000313" key="12">
    <source>
        <dbReference type="EMBL" id="MBD3867680.1"/>
    </source>
</evidence>
<comment type="similarity">
    <text evidence="2">Belongs to the cation diffusion facilitator (CDF) transporter (TC 2.A.4) family. SLC30A subfamily.</text>
</comment>
<feature type="transmembrane region" description="Helical" evidence="9">
    <location>
        <begin position="86"/>
        <end position="105"/>
    </location>
</feature>
<name>A0A8J7C1J5_9BACT</name>
<feature type="transmembrane region" description="Helical" evidence="9">
    <location>
        <begin position="117"/>
        <end position="140"/>
    </location>
</feature>
<dbReference type="InterPro" id="IPR050681">
    <property type="entry name" value="CDF/SLC30A"/>
</dbReference>
<dbReference type="Pfam" id="PF16916">
    <property type="entry name" value="ZT_dimer"/>
    <property type="match status" value="1"/>
</dbReference>
<dbReference type="NCBIfam" id="TIGR01297">
    <property type="entry name" value="CDF"/>
    <property type="match status" value="1"/>
</dbReference>
<dbReference type="InterPro" id="IPR036837">
    <property type="entry name" value="Cation_efflux_CTD_sf"/>
</dbReference>
<dbReference type="Pfam" id="PF01545">
    <property type="entry name" value="Cation_efflux"/>
    <property type="match status" value="1"/>
</dbReference>
<keyword evidence="8 9" id="KW-0472">Membrane</keyword>
<dbReference type="PANTHER" id="PTHR11562:SF17">
    <property type="entry name" value="RE54080P-RELATED"/>
    <property type="match status" value="1"/>
</dbReference>
<comment type="subcellular location">
    <subcellularLocation>
        <location evidence="1">Membrane</location>
        <topology evidence="1">Multi-pass membrane protein</topology>
    </subcellularLocation>
</comment>
<dbReference type="AlphaFoldDB" id="A0A8J7C1J5"/>
<dbReference type="Proteomes" id="UP000648239">
    <property type="component" value="Unassembled WGS sequence"/>
</dbReference>
<evidence type="ECO:0000313" key="13">
    <source>
        <dbReference type="Proteomes" id="UP000648239"/>
    </source>
</evidence>
<feature type="domain" description="Cation efflux protein cytoplasmic" evidence="11">
    <location>
        <begin position="220"/>
        <end position="288"/>
    </location>
</feature>
<sequence length="299" mass="31681">MHNHDHSGHQHGSAGTRRLAAVLVLTLLYTVAEVVGGYISGSLALLADAGHMLTDNLALGIALFAAWSARRPPDPTRTYGFQRAEILAALANGIALVLISGYIAWEAYGRFQSPPEIRFGLMGTVAFGGLVVNIIGAWILHAGQNENLNIRAAYLHVLGDLLGSVGAIIAAVLIGFFGWTWADPLASVLIAGIIVFSSVRLILASVHVLMEGAPAHIPTGEVRACLESLDGVAGVHDLHLWSLSEGSAILTAHLVSDHSVRPGKLLRTATTVLEDRFGIRHSTLQVEPPDFNIVEAPGE</sequence>
<organism evidence="12 13">
    <name type="scientific">Candidatus Polarisedimenticola svalbardensis</name>
    <dbReference type="NCBI Taxonomy" id="2886004"/>
    <lineage>
        <taxon>Bacteria</taxon>
        <taxon>Pseudomonadati</taxon>
        <taxon>Acidobacteriota</taxon>
        <taxon>Candidatus Polarisedimenticolia</taxon>
        <taxon>Candidatus Polarisedimenticolales</taxon>
        <taxon>Candidatus Polarisedimenticolaceae</taxon>
        <taxon>Candidatus Polarisedimenticola</taxon>
    </lineage>
</organism>
<feature type="domain" description="Cation efflux protein transmembrane" evidence="10">
    <location>
        <begin position="21"/>
        <end position="210"/>
    </location>
</feature>
<dbReference type="EMBL" id="JACXWD010000014">
    <property type="protein sequence ID" value="MBD3867680.1"/>
    <property type="molecule type" value="Genomic_DNA"/>
</dbReference>
<dbReference type="GO" id="GO:0005385">
    <property type="term" value="F:zinc ion transmembrane transporter activity"/>
    <property type="evidence" value="ECO:0007669"/>
    <property type="project" value="TreeGrafter"/>
</dbReference>
<dbReference type="GO" id="GO:0005886">
    <property type="term" value="C:plasma membrane"/>
    <property type="evidence" value="ECO:0007669"/>
    <property type="project" value="TreeGrafter"/>
</dbReference>
<evidence type="ECO:0000256" key="1">
    <source>
        <dbReference type="ARBA" id="ARBA00004141"/>
    </source>
</evidence>
<keyword evidence="6 9" id="KW-1133">Transmembrane helix</keyword>
<keyword evidence="7" id="KW-0406">Ion transport</keyword>
<evidence type="ECO:0000259" key="11">
    <source>
        <dbReference type="Pfam" id="PF16916"/>
    </source>
</evidence>
<proteinExistence type="inferred from homology"/>
<protein>
    <submittedName>
        <fullName evidence="12">Cation transporter</fullName>
    </submittedName>
</protein>
<evidence type="ECO:0000256" key="3">
    <source>
        <dbReference type="ARBA" id="ARBA00022448"/>
    </source>
</evidence>
<dbReference type="InterPro" id="IPR027470">
    <property type="entry name" value="Cation_efflux_CTD"/>
</dbReference>
<accession>A0A8J7C1J5</accession>
<comment type="caution">
    <text evidence="12">The sequence shown here is derived from an EMBL/GenBank/DDBJ whole genome shotgun (WGS) entry which is preliminary data.</text>
</comment>
<feature type="transmembrane region" description="Helical" evidence="9">
    <location>
        <begin position="185"/>
        <end position="203"/>
    </location>
</feature>
<dbReference type="InterPro" id="IPR002524">
    <property type="entry name" value="Cation_efflux"/>
</dbReference>
<keyword evidence="5" id="KW-0862">Zinc</keyword>
<evidence type="ECO:0000256" key="4">
    <source>
        <dbReference type="ARBA" id="ARBA00022692"/>
    </source>
</evidence>
<feature type="transmembrane region" description="Helical" evidence="9">
    <location>
        <begin position="20"/>
        <end position="39"/>
    </location>
</feature>
<keyword evidence="3" id="KW-0813">Transport</keyword>